<dbReference type="CDD" id="cd01960">
    <property type="entry name" value="nsLTP1"/>
    <property type="match status" value="1"/>
</dbReference>
<name>A0A5J9UVK8_9POAL</name>
<dbReference type="SMART" id="SM00499">
    <property type="entry name" value="AAI"/>
    <property type="match status" value="1"/>
</dbReference>
<protein>
    <recommendedName>
        <fullName evidence="1">Non-specific lipid-transfer protein</fullName>
    </recommendedName>
</protein>
<dbReference type="AlphaFoldDB" id="A0A5J9UVK8"/>
<dbReference type="EMBL" id="RWGY01000013">
    <property type="protein sequence ID" value="TVU27277.1"/>
    <property type="molecule type" value="Genomic_DNA"/>
</dbReference>
<evidence type="ECO:0000256" key="2">
    <source>
        <dbReference type="SAM" id="SignalP"/>
    </source>
</evidence>
<dbReference type="PRINTS" id="PR00382">
    <property type="entry name" value="LIPIDTRNSFER"/>
</dbReference>
<keyword evidence="2" id="KW-0732">Signal</keyword>
<evidence type="ECO:0000259" key="3">
    <source>
        <dbReference type="SMART" id="SM00499"/>
    </source>
</evidence>
<dbReference type="PANTHER" id="PTHR33076">
    <property type="entry name" value="NON-SPECIFIC LIPID-TRANSFER PROTEIN 2-RELATED"/>
    <property type="match status" value="1"/>
</dbReference>
<feature type="non-terminal residue" evidence="5">
    <location>
        <position position="1"/>
    </location>
</feature>
<dbReference type="InterPro" id="IPR000528">
    <property type="entry name" value="Plant_nsLTP"/>
</dbReference>
<keyword evidence="1" id="KW-0813">Transport</keyword>
<evidence type="ECO:0000313" key="5">
    <source>
        <dbReference type="EMBL" id="TVU27298.1"/>
    </source>
</evidence>
<dbReference type="GO" id="GO:0008289">
    <property type="term" value="F:lipid binding"/>
    <property type="evidence" value="ECO:0007669"/>
    <property type="project" value="UniProtKB-KW"/>
</dbReference>
<dbReference type="Gramene" id="TVU27277">
    <property type="protein sequence ID" value="TVU27277"/>
    <property type="gene ID" value="EJB05_29877"/>
</dbReference>
<dbReference type="OrthoDB" id="770678at2759"/>
<feature type="signal peptide" evidence="2">
    <location>
        <begin position="1"/>
        <end position="24"/>
    </location>
</feature>
<dbReference type="Gramene" id="TVU27298">
    <property type="protein sequence ID" value="TVU27298"/>
    <property type="gene ID" value="EJB05_29899"/>
</dbReference>
<dbReference type="GO" id="GO:0006869">
    <property type="term" value="P:lipid transport"/>
    <property type="evidence" value="ECO:0007669"/>
    <property type="project" value="InterPro"/>
</dbReference>
<evidence type="ECO:0000313" key="4">
    <source>
        <dbReference type="EMBL" id="TVU27277.1"/>
    </source>
</evidence>
<dbReference type="PROSITE" id="PS00597">
    <property type="entry name" value="PLANT_LTP"/>
    <property type="match status" value="1"/>
</dbReference>
<dbReference type="SUPFAM" id="SSF47699">
    <property type="entry name" value="Bifunctional inhibitor/lipid-transfer protein/seed storage 2S albumin"/>
    <property type="match status" value="1"/>
</dbReference>
<keyword evidence="1" id="KW-0446">Lipid-binding</keyword>
<proteinExistence type="inferred from homology"/>
<evidence type="ECO:0000313" key="6">
    <source>
        <dbReference type="Proteomes" id="UP000324897"/>
    </source>
</evidence>
<gene>
    <name evidence="4" type="ORF">EJB05_29877</name>
    <name evidence="5" type="ORF">EJB05_29899</name>
</gene>
<dbReference type="Gene3D" id="1.10.110.10">
    <property type="entry name" value="Plant lipid-transfer and hydrophobic proteins"/>
    <property type="match status" value="1"/>
</dbReference>
<comment type="caution">
    <text evidence="5">The sequence shown here is derived from an EMBL/GenBank/DDBJ whole genome shotgun (WGS) entry which is preliminary data.</text>
</comment>
<dbReference type="InterPro" id="IPR016140">
    <property type="entry name" value="Bifunc_inhib/LTP/seed_store"/>
</dbReference>
<reference evidence="5 6" key="1">
    <citation type="journal article" date="2019" name="Sci. Rep.">
        <title>A high-quality genome of Eragrostis curvula grass provides insights into Poaceae evolution and supports new strategies to enhance forage quality.</title>
        <authorList>
            <person name="Carballo J."/>
            <person name="Santos B.A.C.M."/>
            <person name="Zappacosta D."/>
            <person name="Garbus I."/>
            <person name="Selva J.P."/>
            <person name="Gallo C.A."/>
            <person name="Diaz A."/>
            <person name="Albertini E."/>
            <person name="Caccamo M."/>
            <person name="Echenique V."/>
        </authorList>
    </citation>
    <scope>NUCLEOTIDE SEQUENCE [LARGE SCALE GENOMIC DNA]</scope>
    <source>
        <strain evidence="6">cv. Victoria</strain>
        <tissue evidence="5">Leaf</tissue>
    </source>
</reference>
<dbReference type="Pfam" id="PF00234">
    <property type="entry name" value="Tryp_alpha_amyl"/>
    <property type="match status" value="1"/>
</dbReference>
<sequence length="117" mass="11547">MARAQQLVLVALVAAALLIADANAAISCGQVNSAISQCLAYARGSGGAPSAGCCNGVRSLNAAAKTTADRRTACNCLKSAAARVSGLKASNAASIPSKCGVSLPYTISTSIDCSRVS</sequence>
<dbReference type="Proteomes" id="UP000324897">
    <property type="component" value="Chromosome 2"/>
</dbReference>
<feature type="chain" id="PRO_5033491043" description="Non-specific lipid-transfer protein" evidence="2">
    <location>
        <begin position="25"/>
        <end position="117"/>
    </location>
</feature>
<accession>A0A5J9UVK8</accession>
<dbReference type="EMBL" id="RWGY01000013">
    <property type="protein sequence ID" value="TVU27298.1"/>
    <property type="molecule type" value="Genomic_DNA"/>
</dbReference>
<comment type="similarity">
    <text evidence="1">Belongs to the plant LTP family.</text>
</comment>
<feature type="domain" description="Bifunctional inhibitor/plant lipid transfer protein/seed storage helical" evidence="3">
    <location>
        <begin position="28"/>
        <end position="113"/>
    </location>
</feature>
<dbReference type="InterPro" id="IPR036312">
    <property type="entry name" value="Bifun_inhib/LTP/seed_sf"/>
</dbReference>
<organism evidence="5 6">
    <name type="scientific">Eragrostis curvula</name>
    <name type="common">weeping love grass</name>
    <dbReference type="NCBI Taxonomy" id="38414"/>
    <lineage>
        <taxon>Eukaryota</taxon>
        <taxon>Viridiplantae</taxon>
        <taxon>Streptophyta</taxon>
        <taxon>Embryophyta</taxon>
        <taxon>Tracheophyta</taxon>
        <taxon>Spermatophyta</taxon>
        <taxon>Magnoliopsida</taxon>
        <taxon>Liliopsida</taxon>
        <taxon>Poales</taxon>
        <taxon>Poaceae</taxon>
        <taxon>PACMAD clade</taxon>
        <taxon>Chloridoideae</taxon>
        <taxon>Eragrostideae</taxon>
        <taxon>Eragrostidinae</taxon>
        <taxon>Eragrostis</taxon>
    </lineage>
</organism>
<evidence type="ECO:0000256" key="1">
    <source>
        <dbReference type="RuleBase" id="RU000628"/>
    </source>
</evidence>
<comment type="function">
    <text evidence="1">Plant non-specific lipid-transfer proteins transfer phospholipids as well as galactolipids across membranes. May play a role in wax or cutin deposition in the cell walls of expanding epidermal cells and certain secretory tissues.</text>
</comment>
<keyword evidence="6" id="KW-1185">Reference proteome</keyword>